<name>A0A1G8V770_9GAMM</name>
<evidence type="ECO:0000256" key="5">
    <source>
        <dbReference type="ARBA" id="ARBA00022490"/>
    </source>
</evidence>
<dbReference type="GO" id="GO:0051537">
    <property type="term" value="F:2 iron, 2 sulfur cluster binding"/>
    <property type="evidence" value="ECO:0007669"/>
    <property type="project" value="UniProtKB-KW"/>
</dbReference>
<proteinExistence type="inferred from homology"/>
<dbReference type="InterPro" id="IPR036249">
    <property type="entry name" value="Thioredoxin-like_sf"/>
</dbReference>
<dbReference type="PIRSF" id="PIRSF005894">
    <property type="entry name" value="Monothiol_GRX"/>
    <property type="match status" value="1"/>
</dbReference>
<dbReference type="InterPro" id="IPR033658">
    <property type="entry name" value="GRX_PICOT-like"/>
</dbReference>
<keyword evidence="8 13" id="KW-0408">Iron</keyword>
<evidence type="ECO:0000256" key="7">
    <source>
        <dbReference type="ARBA" id="ARBA00022723"/>
    </source>
</evidence>
<dbReference type="PANTHER" id="PTHR10293">
    <property type="entry name" value="GLUTAREDOXIN FAMILY MEMBER"/>
    <property type="match status" value="1"/>
</dbReference>
<keyword evidence="6 13" id="KW-0001">2Fe-2S</keyword>
<dbReference type="GO" id="GO:0046872">
    <property type="term" value="F:metal ion binding"/>
    <property type="evidence" value="ECO:0007669"/>
    <property type="project" value="UniProtKB-KW"/>
</dbReference>
<feature type="binding site" evidence="12">
    <location>
        <begin position="83"/>
        <end position="84"/>
    </location>
    <ligand>
        <name>glutathione</name>
        <dbReference type="ChEBI" id="CHEBI:57925"/>
    </ligand>
</feature>
<dbReference type="InterPro" id="IPR002109">
    <property type="entry name" value="Glutaredoxin"/>
</dbReference>
<protein>
    <recommendedName>
        <fullName evidence="11">Glutaredoxin</fullName>
    </recommendedName>
</protein>
<organism evidence="15 16">
    <name type="scientific">Microbulbifer yueqingensis</name>
    <dbReference type="NCBI Taxonomy" id="658219"/>
    <lineage>
        <taxon>Bacteria</taxon>
        <taxon>Pseudomonadati</taxon>
        <taxon>Pseudomonadota</taxon>
        <taxon>Gammaproteobacteria</taxon>
        <taxon>Cellvibrionales</taxon>
        <taxon>Microbulbiferaceae</taxon>
        <taxon>Microbulbifer</taxon>
    </lineage>
</organism>
<evidence type="ECO:0000256" key="2">
    <source>
        <dbReference type="ARBA" id="ARBA00004496"/>
    </source>
</evidence>
<feature type="binding site" evidence="12">
    <location>
        <position position="70"/>
    </location>
    <ligand>
        <name>glutathione</name>
        <dbReference type="ChEBI" id="CHEBI:57925"/>
    </ligand>
</feature>
<dbReference type="InterPro" id="IPR014434">
    <property type="entry name" value="Monothiol_GRX"/>
</dbReference>
<dbReference type="RefSeq" id="WP_091507350.1">
    <property type="nucleotide sequence ID" value="NZ_FNFH01000001.1"/>
</dbReference>
<evidence type="ECO:0000259" key="14">
    <source>
        <dbReference type="Pfam" id="PF00462"/>
    </source>
</evidence>
<evidence type="ECO:0000256" key="1">
    <source>
        <dbReference type="ARBA" id="ARBA00002853"/>
    </source>
</evidence>
<dbReference type="GO" id="GO:0015036">
    <property type="term" value="F:disulfide oxidoreductase activity"/>
    <property type="evidence" value="ECO:0007669"/>
    <property type="project" value="InterPro"/>
</dbReference>
<dbReference type="GO" id="GO:0005737">
    <property type="term" value="C:cytoplasm"/>
    <property type="evidence" value="ECO:0007669"/>
    <property type="project" value="UniProtKB-SubCell"/>
</dbReference>
<evidence type="ECO:0000313" key="15">
    <source>
        <dbReference type="EMBL" id="SDJ61707.1"/>
    </source>
</evidence>
<comment type="subcellular location">
    <subcellularLocation>
        <location evidence="2">Cytoplasm</location>
    </subcellularLocation>
</comment>
<keyword evidence="5" id="KW-0963">Cytoplasm</keyword>
<evidence type="ECO:0000256" key="11">
    <source>
        <dbReference type="PIRNR" id="PIRNR005894"/>
    </source>
</evidence>
<accession>A0A1G8V770</accession>
<evidence type="ECO:0000256" key="9">
    <source>
        <dbReference type="ARBA" id="ARBA00023014"/>
    </source>
</evidence>
<dbReference type="PROSITE" id="PS51354">
    <property type="entry name" value="GLUTAREDOXIN_2"/>
    <property type="match status" value="1"/>
</dbReference>
<dbReference type="Proteomes" id="UP000199305">
    <property type="component" value="Unassembled WGS sequence"/>
</dbReference>
<evidence type="ECO:0000313" key="16">
    <source>
        <dbReference type="Proteomes" id="UP000199305"/>
    </source>
</evidence>
<evidence type="ECO:0000256" key="13">
    <source>
        <dbReference type="PIRSR" id="PIRSR005894-2"/>
    </source>
</evidence>
<dbReference type="NCBIfam" id="TIGR00365">
    <property type="entry name" value="Grx4 family monothiol glutaredoxin"/>
    <property type="match status" value="1"/>
</dbReference>
<dbReference type="SUPFAM" id="SSF52833">
    <property type="entry name" value="Thioredoxin-like"/>
    <property type="match status" value="1"/>
</dbReference>
<evidence type="ECO:0000256" key="12">
    <source>
        <dbReference type="PIRSR" id="PIRSR005894-1"/>
    </source>
</evidence>
<comment type="subunit">
    <text evidence="4">Homodimer.</text>
</comment>
<evidence type="ECO:0000256" key="8">
    <source>
        <dbReference type="ARBA" id="ARBA00023004"/>
    </source>
</evidence>
<feature type="binding site" evidence="12">
    <location>
        <position position="58"/>
    </location>
    <ligand>
        <name>glutathione</name>
        <dbReference type="ChEBI" id="CHEBI:57925"/>
    </ligand>
</feature>
<dbReference type="Pfam" id="PF00462">
    <property type="entry name" value="Glutaredoxin"/>
    <property type="match status" value="1"/>
</dbReference>
<evidence type="ECO:0000256" key="3">
    <source>
        <dbReference type="ARBA" id="ARBA00009630"/>
    </source>
</evidence>
<dbReference type="Gene3D" id="3.40.30.10">
    <property type="entry name" value="Glutaredoxin"/>
    <property type="match status" value="1"/>
</dbReference>
<dbReference type="EMBL" id="FNFH01000001">
    <property type="protein sequence ID" value="SDJ61707.1"/>
    <property type="molecule type" value="Genomic_DNA"/>
</dbReference>
<evidence type="ECO:0000256" key="10">
    <source>
        <dbReference type="ARBA" id="ARBA00023284"/>
    </source>
</evidence>
<dbReference type="STRING" id="658219.SAMN05216212_0429"/>
<dbReference type="OrthoDB" id="9804115at2"/>
<feature type="domain" description="Glutaredoxin" evidence="14">
    <location>
        <begin position="16"/>
        <end position="80"/>
    </location>
</feature>
<evidence type="ECO:0000256" key="4">
    <source>
        <dbReference type="ARBA" id="ARBA00011738"/>
    </source>
</evidence>
<feature type="binding site" evidence="12">
    <location>
        <position position="21"/>
    </location>
    <ligand>
        <name>glutathione</name>
        <dbReference type="ChEBI" id="CHEBI:57925"/>
    </ligand>
</feature>
<keyword evidence="16" id="KW-1185">Reference proteome</keyword>
<keyword evidence="9 13" id="KW-0411">Iron-sulfur</keyword>
<sequence>MDTLENIKQQIAENDILLYMKGSPNAPQCGFSMRASQALMACGKRFAYVDVLSNPDIRTELPKYANWPTFPQLWIKGELVGGCDIIMEMYESGELKTMVEEAAAESEGDE</sequence>
<evidence type="ECO:0000256" key="6">
    <source>
        <dbReference type="ARBA" id="ARBA00022714"/>
    </source>
</evidence>
<feature type="binding site" evidence="13">
    <location>
        <position position="29"/>
    </location>
    <ligand>
        <name>[2Fe-2S] cluster</name>
        <dbReference type="ChEBI" id="CHEBI:190135"/>
        <note>ligand shared between dimeric partners</note>
    </ligand>
</feature>
<keyword evidence="7 13" id="KW-0479">Metal-binding</keyword>
<dbReference type="CDD" id="cd03028">
    <property type="entry name" value="GRX_PICOT_like"/>
    <property type="match status" value="1"/>
</dbReference>
<comment type="similarity">
    <text evidence="3 11">Belongs to the glutaredoxin family. Monothiol subfamily.</text>
</comment>
<gene>
    <name evidence="15" type="ORF">SAMN05216212_0429</name>
</gene>
<dbReference type="PANTHER" id="PTHR10293:SF72">
    <property type="entry name" value="MONOTHIOL GLUTAREDOXIN-S14, CHLOROPLASTIC"/>
    <property type="match status" value="1"/>
</dbReference>
<reference evidence="16" key="1">
    <citation type="submission" date="2016-10" db="EMBL/GenBank/DDBJ databases">
        <authorList>
            <person name="Varghese N."/>
            <person name="Submissions S."/>
        </authorList>
    </citation>
    <scope>NUCLEOTIDE SEQUENCE [LARGE SCALE GENOMIC DNA]</scope>
    <source>
        <strain evidence="16">CGMCC 1.10658</strain>
    </source>
</reference>
<dbReference type="FunFam" id="3.40.30.10:FF:000006">
    <property type="entry name" value="Glutaredoxin"/>
    <property type="match status" value="1"/>
</dbReference>
<keyword evidence="10" id="KW-0676">Redox-active center</keyword>
<dbReference type="InterPro" id="IPR004480">
    <property type="entry name" value="Monothiol_GRX-rel"/>
</dbReference>
<comment type="function">
    <text evidence="1">Monothiol glutaredoxin involved in the biogenesis of iron-sulfur clusters.</text>
</comment>
<dbReference type="AlphaFoldDB" id="A0A1G8V770"/>